<dbReference type="InterPro" id="IPR036746">
    <property type="entry name" value="TT1725-like_sf"/>
</dbReference>
<proteinExistence type="predicted"/>
<evidence type="ECO:0000313" key="1">
    <source>
        <dbReference type="EMBL" id="MBP1925552.1"/>
    </source>
</evidence>
<dbReference type="EMBL" id="JAGGKS010000003">
    <property type="protein sequence ID" value="MBP1925552.1"/>
    <property type="molecule type" value="Genomic_DNA"/>
</dbReference>
<dbReference type="Proteomes" id="UP001519342">
    <property type="component" value="Unassembled WGS sequence"/>
</dbReference>
<dbReference type="SUPFAM" id="SSF103007">
    <property type="entry name" value="Hypothetical protein TT1725"/>
    <property type="match status" value="1"/>
</dbReference>
<comment type="caution">
    <text evidence="1">The sequence shown here is derived from an EMBL/GenBank/DDBJ whole genome shotgun (WGS) entry which is preliminary data.</text>
</comment>
<reference evidence="1 2" key="1">
    <citation type="submission" date="2021-03" db="EMBL/GenBank/DDBJ databases">
        <title>Genomic Encyclopedia of Type Strains, Phase IV (KMG-IV): sequencing the most valuable type-strain genomes for metagenomic binning, comparative biology and taxonomic classification.</title>
        <authorList>
            <person name="Goeker M."/>
        </authorList>
    </citation>
    <scope>NUCLEOTIDE SEQUENCE [LARGE SCALE GENOMIC DNA]</scope>
    <source>
        <strain evidence="1 2">DSM 24004</strain>
    </source>
</reference>
<gene>
    <name evidence="1" type="ORF">J2Z76_001411</name>
</gene>
<sequence length="93" mass="10708">MIVGTCQIELIIFESNSLKEKRHVIKSIIERIKARFNVSVAEVDYLDLWNRSLIGVSVVSNSKILCDSTISKIIDFIDNDERVEIINHFMEVL</sequence>
<dbReference type="Gene3D" id="3.30.70.1120">
    <property type="entry name" value="TT1725-like"/>
    <property type="match status" value="1"/>
</dbReference>
<dbReference type="PANTHER" id="PTHR36441">
    <property type="entry name" value="HYPOTHETICAL CYTOSOLIC PROTEIN"/>
    <property type="match status" value="1"/>
</dbReference>
<keyword evidence="2" id="KW-1185">Reference proteome</keyword>
<dbReference type="RefSeq" id="WP_209511278.1">
    <property type="nucleotide sequence ID" value="NZ_JAGGKS010000003.1"/>
</dbReference>
<organism evidence="1 2">
    <name type="scientific">Sedimentibacter acidaminivorans</name>
    <dbReference type="NCBI Taxonomy" id="913099"/>
    <lineage>
        <taxon>Bacteria</taxon>
        <taxon>Bacillati</taxon>
        <taxon>Bacillota</taxon>
        <taxon>Tissierellia</taxon>
        <taxon>Sedimentibacter</taxon>
    </lineage>
</organism>
<dbReference type="PANTHER" id="PTHR36441:SF1">
    <property type="entry name" value="DUF503 DOMAIN-CONTAINING PROTEIN"/>
    <property type="match status" value="1"/>
</dbReference>
<dbReference type="InterPro" id="IPR007546">
    <property type="entry name" value="DUF503"/>
</dbReference>
<protein>
    <submittedName>
        <fullName evidence="1">Uncharacterized protein YlxP (DUF503 family)</fullName>
    </submittedName>
</protein>
<dbReference type="Pfam" id="PF04456">
    <property type="entry name" value="DUF503"/>
    <property type="match status" value="1"/>
</dbReference>
<name>A0ABS4GCX7_9FIRM</name>
<evidence type="ECO:0000313" key="2">
    <source>
        <dbReference type="Proteomes" id="UP001519342"/>
    </source>
</evidence>
<accession>A0ABS4GCX7</accession>